<feature type="region of interest" description="Disordered" evidence="1">
    <location>
        <begin position="280"/>
        <end position="317"/>
    </location>
</feature>
<dbReference type="RefSeq" id="XP_067549042.1">
    <property type="nucleotide sequence ID" value="XM_067690592.1"/>
</dbReference>
<accession>A0A8H7ZJ70</accession>
<feature type="compositionally biased region" description="Low complexity" evidence="1">
    <location>
        <begin position="472"/>
        <end position="494"/>
    </location>
</feature>
<dbReference type="AlphaFoldDB" id="A0A8H7ZJ70"/>
<dbReference type="OrthoDB" id="5364312at2759"/>
<feature type="compositionally biased region" description="Low complexity" evidence="1">
    <location>
        <begin position="135"/>
        <end position="176"/>
    </location>
</feature>
<feature type="region of interest" description="Disordered" evidence="1">
    <location>
        <begin position="135"/>
        <end position="198"/>
    </location>
</feature>
<organism evidence="2 3">
    <name type="scientific">Candida metapsilosis</name>
    <dbReference type="NCBI Taxonomy" id="273372"/>
    <lineage>
        <taxon>Eukaryota</taxon>
        <taxon>Fungi</taxon>
        <taxon>Dikarya</taxon>
        <taxon>Ascomycota</taxon>
        <taxon>Saccharomycotina</taxon>
        <taxon>Pichiomycetes</taxon>
        <taxon>Debaryomycetaceae</taxon>
        <taxon>Candida/Lodderomyces clade</taxon>
        <taxon>Candida</taxon>
    </lineage>
</organism>
<dbReference type="Proteomes" id="UP000669133">
    <property type="component" value="Unassembled WGS sequence"/>
</dbReference>
<evidence type="ECO:0000313" key="3">
    <source>
        <dbReference type="Proteomes" id="UP000669133"/>
    </source>
</evidence>
<feature type="compositionally biased region" description="Low complexity" evidence="1">
    <location>
        <begin position="280"/>
        <end position="290"/>
    </location>
</feature>
<feature type="compositionally biased region" description="Low complexity" evidence="1">
    <location>
        <begin position="42"/>
        <end position="69"/>
    </location>
</feature>
<feature type="compositionally biased region" description="Acidic residues" evidence="1">
    <location>
        <begin position="571"/>
        <end position="581"/>
    </location>
</feature>
<keyword evidence="3" id="KW-1185">Reference proteome</keyword>
<protein>
    <submittedName>
        <fullName evidence="2">Uncharacterized protein</fullName>
    </submittedName>
</protein>
<feature type="region of interest" description="Disordered" evidence="1">
    <location>
        <begin position="557"/>
        <end position="581"/>
    </location>
</feature>
<feature type="compositionally biased region" description="Polar residues" evidence="1">
    <location>
        <begin position="70"/>
        <end position="81"/>
    </location>
</feature>
<feature type="region of interest" description="Disordered" evidence="1">
    <location>
        <begin position="1"/>
        <end position="115"/>
    </location>
</feature>
<feature type="compositionally biased region" description="Basic and acidic residues" evidence="1">
    <location>
        <begin position="557"/>
        <end position="570"/>
    </location>
</feature>
<dbReference type="GeneID" id="93650435"/>
<name>A0A8H7ZJ70_9ASCO</name>
<gene>
    <name evidence="2" type="ORF">I9W82_001806</name>
</gene>
<feature type="region of interest" description="Disordered" evidence="1">
    <location>
        <begin position="472"/>
        <end position="523"/>
    </location>
</feature>
<evidence type="ECO:0000256" key="1">
    <source>
        <dbReference type="SAM" id="MobiDB-lite"/>
    </source>
</evidence>
<reference evidence="2 3" key="1">
    <citation type="submission" date="2020-12" db="EMBL/GenBank/DDBJ databases">
        <title>Effect of drift, selection, and recombination on the evolution of hybrid genomes in Candida yeast pathogens.</title>
        <authorList>
            <person name="Mixao V."/>
            <person name="Ksiezopolska E."/>
            <person name="Saus E."/>
            <person name="Boekhout T."/>
            <person name="Gacser A."/>
            <person name="Gabaldon T."/>
        </authorList>
    </citation>
    <scope>NUCLEOTIDE SEQUENCE [LARGE SCALE GENOMIC DNA]</scope>
    <source>
        <strain evidence="2 3">BP57</strain>
    </source>
</reference>
<feature type="compositionally biased region" description="Low complexity" evidence="1">
    <location>
        <begin position="98"/>
        <end position="107"/>
    </location>
</feature>
<feature type="region of interest" description="Disordered" evidence="1">
    <location>
        <begin position="333"/>
        <end position="356"/>
    </location>
</feature>
<evidence type="ECO:0000313" key="2">
    <source>
        <dbReference type="EMBL" id="KAG5419926.1"/>
    </source>
</evidence>
<feature type="compositionally biased region" description="Low complexity" evidence="1">
    <location>
        <begin position="24"/>
        <end position="34"/>
    </location>
</feature>
<feature type="compositionally biased region" description="Polar residues" evidence="1">
    <location>
        <begin position="177"/>
        <end position="191"/>
    </location>
</feature>
<comment type="caution">
    <text evidence="2">The sequence shown here is derived from an EMBL/GenBank/DDBJ whole genome shotgun (WGS) entry which is preliminary data.</text>
</comment>
<sequence length="637" mass="68298">MSNAQFHLFSNSSSSIEQDVDVKNNNTATATGTTDQNRAIGQQAQPQQQSKDSTSSDAAAAAAAASASAEINQSTNSSTPTLHQPQPQSSKPHHQLHHNQNQPHQQPTSGSPTKDERFHKLIKKTINKLKLSPAVPTVASTTSTTTSPDSFDKQQQQQQQQQQLSPSHRSNRSQSSVVTSHQLGQSPTSQGGHLFSTPINRSRYNSVASCNSSSSDIFERSVSNGNPLSHFTNPETPFHHNIENYTSPILDTTAEILVNPNIQLEQVQLNCYCDNSNNNIDNDNNNNNDIPTSLPTNDSFKGRDSLFNPNYSTNNNNKGGGCSGGDCKCKPNNQSSSSLSMAPPPIPGSNGASPMLRPRARSIISQSIISTLDNSKHNSGTNTNLPSGNSNLSKVKSYTATTGLARPHISTLRSSSFAGNTCLLRNKPNHNKINDSGSASTAIPYVGKSTIQITRKSSPKLASLVTRSYSGANLATSPSSTNSATSPISNSSATKTMLPLGAASTDSDSKYTHSPTSKKHCQSVNTHPPVIDFYSFADMCTHEDEEFEQNVPEITKQGKEGLGDHSNHDGTDDDDDADEVDPLDETNIQEFGFNSITSSGSLRDGSFSTAGTEFSRDAYARRGSYATISAKDYIDVL</sequence>
<proteinExistence type="predicted"/>
<feature type="region of interest" description="Disordered" evidence="1">
    <location>
        <begin position="372"/>
        <end position="392"/>
    </location>
</feature>
<dbReference type="EMBL" id="JAEOAQ010000002">
    <property type="protein sequence ID" value="KAG5419926.1"/>
    <property type="molecule type" value="Genomic_DNA"/>
</dbReference>
<feature type="compositionally biased region" description="Polar residues" evidence="1">
    <location>
        <begin position="1"/>
        <end position="17"/>
    </location>
</feature>